<protein>
    <submittedName>
        <fullName evidence="2">Uncharacterized protein</fullName>
    </submittedName>
</protein>
<organism evidence="2">
    <name type="scientific">Rhizophagus irregularis (strain DAOM 181602 / DAOM 197198 / MUCL 43194)</name>
    <name type="common">Arbuscular mycorrhizal fungus</name>
    <name type="synonym">Glomus intraradices</name>
    <dbReference type="NCBI Taxonomy" id="747089"/>
    <lineage>
        <taxon>Eukaryota</taxon>
        <taxon>Fungi</taxon>
        <taxon>Fungi incertae sedis</taxon>
        <taxon>Mucoromycota</taxon>
        <taxon>Glomeromycotina</taxon>
        <taxon>Glomeromycetes</taxon>
        <taxon>Glomerales</taxon>
        <taxon>Glomeraceae</taxon>
        <taxon>Rhizophagus</taxon>
    </lineage>
</organism>
<sequence>MNISTYNIDTTTKSVVHIMKAKFVVHIMKEIAIVLIIKKKAQSGHGSQLDNNMSYRCIDNANIVAILLTNTIKTAVDLPLAIRIIIVVVYYFIIKVRIYSRFLTIIIYFIRQKRSDQRNSPERVIGKTV</sequence>
<proteinExistence type="predicted"/>
<dbReference type="HOGENOM" id="CLU_1949958_0_0_1"/>
<dbReference type="EMBL" id="KI294546">
    <property type="protein sequence ID" value="ESA04139.1"/>
    <property type="molecule type" value="Genomic_DNA"/>
</dbReference>
<name>U9T7I7_RHIID</name>
<reference evidence="2" key="1">
    <citation type="submission" date="2013-07" db="EMBL/GenBank/DDBJ databases">
        <title>The genome of an arbuscular mycorrhizal fungus provides insights into the evolution of the oldest plant symbiosis.</title>
        <authorList>
            <consortium name="DOE Joint Genome Institute"/>
            <person name="Tisserant E."/>
            <person name="Malbreil M."/>
            <person name="Kuo A."/>
            <person name="Kohler A."/>
            <person name="Symeonidi A."/>
            <person name="Balestrini R."/>
            <person name="Charron P."/>
            <person name="Duensing N."/>
            <person name="Frei-dit-Frey N."/>
            <person name="Gianinazzi-Pearson V."/>
            <person name="Gilbert B."/>
            <person name="Handa Y."/>
            <person name="Hijri M."/>
            <person name="Kaul R."/>
            <person name="Kawaguchi M."/>
            <person name="Krajinski F."/>
            <person name="Lammers P."/>
            <person name="Lapierre D."/>
            <person name="Masclaux F.G."/>
            <person name="Murat C."/>
            <person name="Morin E."/>
            <person name="Ndikumana S."/>
            <person name="Pagni M."/>
            <person name="Petitpierre D."/>
            <person name="Requena N."/>
            <person name="Rosikiewicz P."/>
            <person name="Riley R."/>
            <person name="Saito K."/>
            <person name="San Clemente H."/>
            <person name="Shapiro H."/>
            <person name="van Tuinen D."/>
            <person name="Becard G."/>
            <person name="Bonfante P."/>
            <person name="Paszkowski U."/>
            <person name="Shachar-Hill Y."/>
            <person name="Young J.P."/>
            <person name="Sanders I.R."/>
            <person name="Henrissat B."/>
            <person name="Rensing S.A."/>
            <person name="Grigoriev I.V."/>
            <person name="Corradi N."/>
            <person name="Roux C."/>
            <person name="Martin F."/>
        </authorList>
    </citation>
    <scope>NUCLEOTIDE SEQUENCE</scope>
    <source>
        <strain evidence="2">DAOM 197198</strain>
    </source>
</reference>
<feature type="transmembrane region" description="Helical" evidence="1">
    <location>
        <begin position="80"/>
        <end position="110"/>
    </location>
</feature>
<evidence type="ECO:0000256" key="1">
    <source>
        <dbReference type="SAM" id="Phobius"/>
    </source>
</evidence>
<gene>
    <name evidence="2" type="ORF">GLOINDRAFT_83260</name>
</gene>
<keyword evidence="1" id="KW-1133">Transmembrane helix</keyword>
<accession>U9T7I7</accession>
<keyword evidence="1" id="KW-0812">Transmembrane</keyword>
<keyword evidence="1" id="KW-0472">Membrane</keyword>
<dbReference type="AlphaFoldDB" id="U9T7I7"/>
<evidence type="ECO:0000313" key="2">
    <source>
        <dbReference type="EMBL" id="ESA04139.1"/>
    </source>
</evidence>